<dbReference type="GO" id="GO:0005737">
    <property type="term" value="C:cytoplasm"/>
    <property type="evidence" value="ECO:0007669"/>
    <property type="project" value="UniProtKB-ARBA"/>
</dbReference>
<evidence type="ECO:0000256" key="2">
    <source>
        <dbReference type="ARBA" id="ARBA00022723"/>
    </source>
</evidence>
<evidence type="ECO:0000256" key="1">
    <source>
        <dbReference type="ARBA" id="ARBA00022588"/>
    </source>
</evidence>
<dbReference type="Ensembl" id="ENSDLAT00005000875.2">
    <property type="protein sequence ID" value="ENSDLAP00005000828.1"/>
    <property type="gene ID" value="ENSDLAG00005000411.2"/>
</dbReference>
<keyword evidence="4" id="KW-0862">Zinc</keyword>
<dbReference type="PROSITE" id="PS50119">
    <property type="entry name" value="ZF_BBOX"/>
    <property type="match status" value="1"/>
</dbReference>
<accession>A0A8C4DF66</accession>
<organism evidence="11 12">
    <name type="scientific">Dicentrarchus labrax</name>
    <name type="common">European seabass</name>
    <name type="synonym">Morone labrax</name>
    <dbReference type="NCBI Taxonomy" id="13489"/>
    <lineage>
        <taxon>Eukaryota</taxon>
        <taxon>Metazoa</taxon>
        <taxon>Chordata</taxon>
        <taxon>Craniata</taxon>
        <taxon>Vertebrata</taxon>
        <taxon>Euteleostomi</taxon>
        <taxon>Actinopterygii</taxon>
        <taxon>Neopterygii</taxon>
        <taxon>Teleostei</taxon>
        <taxon>Neoteleostei</taxon>
        <taxon>Acanthomorphata</taxon>
        <taxon>Eupercaria</taxon>
        <taxon>Moronidae</taxon>
        <taxon>Dicentrarchus</taxon>
    </lineage>
</organism>
<evidence type="ECO:0000256" key="5">
    <source>
        <dbReference type="ARBA" id="ARBA00022859"/>
    </source>
</evidence>
<dbReference type="SMART" id="SM00589">
    <property type="entry name" value="PRY"/>
    <property type="match status" value="1"/>
</dbReference>
<dbReference type="SMART" id="SM00449">
    <property type="entry name" value="SPRY"/>
    <property type="match status" value="1"/>
</dbReference>
<keyword evidence="1" id="KW-0399">Innate immunity</keyword>
<gene>
    <name evidence="11" type="primary">LOC127364368</name>
</gene>
<dbReference type="SUPFAM" id="SSF57850">
    <property type="entry name" value="RING/U-box"/>
    <property type="match status" value="1"/>
</dbReference>
<dbReference type="InterPro" id="IPR006574">
    <property type="entry name" value="PRY"/>
</dbReference>
<sequence length="575" mass="64914">MTTLIAASVPFEVQFRCCICLDTYTDPVSIPCGHNFCLDCIEGFWDTKDKSECPLCKETFANRPQLRINRAFAEIVEIIKRSQSPTSKQEEDVDILAPPGRENHSPNQLFEAEEVPCDICCGNKSTSVKSCLVCQASYCELHLMPHLRDPALQRHRLTDPATFPSSHLCRKHNKPLTMFCKRDQMPVCVKCTGRDHKHHETVPMEEESKRIETDLRETKASIQQMIHARLRKMEQIKNSVDLSKKNTEREIQSSAQACTMLITAIERQDAGLVEELKEKQEEAERRAEELLVELEEEINNLQMRNSELQHLELTQNPLHLLQSFPSLSKLPSTKEWSEVAVHSDNCMGTVRRAIAKLVDICQELSAMLSAEEADKMNQYAVDVTLDPETASGWLVLSPDRKQVSLSSQKKAPLADNPQRFDSCVCVLGKQSFTSGRRYWVVQVGDKTDWDLGVARESINRKGAITVRPDSGYWAICRRKGGSLSACAGPSVTLHLQEPPRKVGVFLDYEEGSVSFYDAEAKTHIYTYSGCTFAEPLYPYFNPCVQDNGKNTAPLIICPVEGRVREVQNISIEMDV</sequence>
<dbReference type="Proteomes" id="UP000694389">
    <property type="component" value="Unassembled WGS sequence"/>
</dbReference>
<dbReference type="InterPro" id="IPR013320">
    <property type="entry name" value="ConA-like_dom_sf"/>
</dbReference>
<keyword evidence="2" id="KW-0479">Metal-binding</keyword>
<reference evidence="11" key="1">
    <citation type="submission" date="2025-08" db="UniProtKB">
        <authorList>
            <consortium name="Ensembl"/>
        </authorList>
    </citation>
    <scope>IDENTIFICATION</scope>
</reference>
<dbReference type="Pfam" id="PF00643">
    <property type="entry name" value="zf-B_box"/>
    <property type="match status" value="1"/>
</dbReference>
<keyword evidence="7" id="KW-0175">Coiled coil</keyword>
<evidence type="ECO:0000256" key="6">
    <source>
        <dbReference type="PROSITE-ProRule" id="PRU00024"/>
    </source>
</evidence>
<dbReference type="InterPro" id="IPR001870">
    <property type="entry name" value="B30.2/SPRY"/>
</dbReference>
<feature type="domain" description="RING-type" evidence="8">
    <location>
        <begin position="17"/>
        <end position="57"/>
    </location>
</feature>
<dbReference type="PANTHER" id="PTHR25465:SF32">
    <property type="entry name" value="BLOODTHIRSTY-RELATED GENE FAMILY, MEMBER 16 ISOFORM X1-RELATED"/>
    <property type="match status" value="1"/>
</dbReference>
<dbReference type="CDD" id="cd13733">
    <property type="entry name" value="SPRY_PRY_C-I_1"/>
    <property type="match status" value="1"/>
</dbReference>
<keyword evidence="5" id="KW-0391">Immunity</keyword>
<feature type="domain" description="B box-type" evidence="9">
    <location>
        <begin position="164"/>
        <end position="204"/>
    </location>
</feature>
<keyword evidence="3 6" id="KW-0863">Zinc-finger</keyword>
<dbReference type="SUPFAM" id="SSF49899">
    <property type="entry name" value="Concanavalin A-like lectins/glucanases"/>
    <property type="match status" value="1"/>
</dbReference>
<proteinExistence type="predicted"/>
<dbReference type="AlphaFoldDB" id="A0A8C4DF66"/>
<dbReference type="GO" id="GO:0045087">
    <property type="term" value="P:innate immune response"/>
    <property type="evidence" value="ECO:0007669"/>
    <property type="project" value="UniProtKB-KW"/>
</dbReference>
<dbReference type="InterPro" id="IPR058030">
    <property type="entry name" value="TRIM8/14/16/25/29/45/65_CC"/>
</dbReference>
<dbReference type="InterPro" id="IPR013083">
    <property type="entry name" value="Znf_RING/FYVE/PHD"/>
</dbReference>
<dbReference type="InterPro" id="IPR001841">
    <property type="entry name" value="Znf_RING"/>
</dbReference>
<evidence type="ECO:0000256" key="4">
    <source>
        <dbReference type="ARBA" id="ARBA00022833"/>
    </source>
</evidence>
<evidence type="ECO:0000313" key="11">
    <source>
        <dbReference type="Ensembl" id="ENSDLAP00005000828.1"/>
    </source>
</evidence>
<dbReference type="Pfam" id="PF13445">
    <property type="entry name" value="zf-RING_UBOX"/>
    <property type="match status" value="1"/>
</dbReference>
<dbReference type="InterPro" id="IPR000315">
    <property type="entry name" value="Znf_B-box"/>
</dbReference>
<dbReference type="GeneID" id="127364368"/>
<dbReference type="Gene3D" id="4.10.830.40">
    <property type="match status" value="1"/>
</dbReference>
<evidence type="ECO:0000313" key="12">
    <source>
        <dbReference type="Proteomes" id="UP000694389"/>
    </source>
</evidence>
<keyword evidence="12" id="KW-1185">Reference proteome</keyword>
<dbReference type="Pfam" id="PF00622">
    <property type="entry name" value="SPRY"/>
    <property type="match status" value="1"/>
</dbReference>
<dbReference type="Gene3D" id="2.60.120.920">
    <property type="match status" value="1"/>
</dbReference>
<dbReference type="OMA" id="WINREFA"/>
<evidence type="ECO:0000256" key="7">
    <source>
        <dbReference type="SAM" id="Coils"/>
    </source>
</evidence>
<dbReference type="InterPro" id="IPR027370">
    <property type="entry name" value="Znf-RING_euk"/>
</dbReference>
<dbReference type="Pfam" id="PF25600">
    <property type="entry name" value="TRIM_CC"/>
    <property type="match status" value="1"/>
</dbReference>
<dbReference type="PANTHER" id="PTHR25465">
    <property type="entry name" value="B-BOX DOMAIN CONTAINING"/>
    <property type="match status" value="1"/>
</dbReference>
<dbReference type="InterPro" id="IPR003879">
    <property type="entry name" value="Butyrophylin_SPRY"/>
</dbReference>
<protein>
    <submittedName>
        <fullName evidence="11">Uncharacterized protein</fullName>
    </submittedName>
</protein>
<feature type="domain" description="B30.2/SPRY" evidence="10">
    <location>
        <begin position="363"/>
        <end position="559"/>
    </location>
</feature>
<dbReference type="PRINTS" id="PR01407">
    <property type="entry name" value="BUTYPHLNCDUF"/>
</dbReference>
<reference evidence="11" key="2">
    <citation type="submission" date="2025-09" db="UniProtKB">
        <authorList>
            <consortium name="Ensembl"/>
        </authorList>
    </citation>
    <scope>IDENTIFICATION</scope>
</reference>
<dbReference type="PROSITE" id="PS50089">
    <property type="entry name" value="ZF_RING_2"/>
    <property type="match status" value="1"/>
</dbReference>
<dbReference type="OrthoDB" id="365379at2759"/>
<dbReference type="InterPro" id="IPR017907">
    <property type="entry name" value="Znf_RING_CS"/>
</dbReference>
<dbReference type="SUPFAM" id="SSF57845">
    <property type="entry name" value="B-box zinc-binding domain"/>
    <property type="match status" value="1"/>
</dbReference>
<dbReference type="PROSITE" id="PS50188">
    <property type="entry name" value="B302_SPRY"/>
    <property type="match status" value="1"/>
</dbReference>
<dbReference type="Gene3D" id="3.30.160.60">
    <property type="entry name" value="Classic Zinc Finger"/>
    <property type="match status" value="1"/>
</dbReference>
<dbReference type="SMART" id="SM00336">
    <property type="entry name" value="BBOX"/>
    <property type="match status" value="1"/>
</dbReference>
<dbReference type="RefSeq" id="XP_051257796.1">
    <property type="nucleotide sequence ID" value="XM_051401836.1"/>
</dbReference>
<dbReference type="InterPro" id="IPR003877">
    <property type="entry name" value="SPRY_dom"/>
</dbReference>
<name>A0A8C4DF66_DICLA</name>
<dbReference type="FunFam" id="2.60.120.920:FF:000004">
    <property type="entry name" value="Butyrophilin subfamily 1 member A1"/>
    <property type="match status" value="1"/>
</dbReference>
<dbReference type="Gene3D" id="3.30.40.10">
    <property type="entry name" value="Zinc/RING finger domain, C3HC4 (zinc finger)"/>
    <property type="match status" value="1"/>
</dbReference>
<dbReference type="SMART" id="SM00184">
    <property type="entry name" value="RING"/>
    <property type="match status" value="1"/>
</dbReference>
<dbReference type="PROSITE" id="PS00518">
    <property type="entry name" value="ZF_RING_1"/>
    <property type="match status" value="1"/>
</dbReference>
<evidence type="ECO:0000259" key="10">
    <source>
        <dbReference type="PROSITE" id="PS50188"/>
    </source>
</evidence>
<dbReference type="Pfam" id="PF13765">
    <property type="entry name" value="PRY"/>
    <property type="match status" value="1"/>
</dbReference>
<dbReference type="GO" id="GO:0008270">
    <property type="term" value="F:zinc ion binding"/>
    <property type="evidence" value="ECO:0007669"/>
    <property type="project" value="UniProtKB-KW"/>
</dbReference>
<evidence type="ECO:0000259" key="9">
    <source>
        <dbReference type="PROSITE" id="PS50119"/>
    </source>
</evidence>
<dbReference type="CDD" id="cd19769">
    <property type="entry name" value="Bbox2_TRIM16-like"/>
    <property type="match status" value="1"/>
</dbReference>
<evidence type="ECO:0000259" key="8">
    <source>
        <dbReference type="PROSITE" id="PS50089"/>
    </source>
</evidence>
<evidence type="ECO:0000256" key="3">
    <source>
        <dbReference type="ARBA" id="ARBA00022771"/>
    </source>
</evidence>
<dbReference type="GeneTree" id="ENSGT01040000240385"/>
<dbReference type="InterPro" id="IPR051051">
    <property type="entry name" value="E3_ubiq-ligase_TRIM/RNF"/>
</dbReference>
<dbReference type="InterPro" id="IPR043136">
    <property type="entry name" value="B30.2/SPRY_sf"/>
</dbReference>
<feature type="coiled-coil region" evidence="7">
    <location>
        <begin position="262"/>
        <end position="311"/>
    </location>
</feature>